<reference evidence="2" key="1">
    <citation type="submission" date="2024-05" db="EMBL/GenBank/DDBJ databases">
        <title>Genome sequencing of novel strain.</title>
        <authorList>
            <person name="Ganbat D."/>
            <person name="Ganbat S."/>
            <person name="Lee S.-J."/>
        </authorList>
    </citation>
    <scope>NUCLEOTIDE SEQUENCE</scope>
    <source>
        <strain evidence="2">SMD15-11</strain>
    </source>
</reference>
<dbReference type="Pfam" id="PF14467">
    <property type="entry name" value="DUF4426"/>
    <property type="match status" value="1"/>
</dbReference>
<proteinExistence type="predicted"/>
<evidence type="ECO:0000313" key="2">
    <source>
        <dbReference type="EMBL" id="XDT71805.1"/>
    </source>
</evidence>
<dbReference type="InterPro" id="IPR025218">
    <property type="entry name" value="DUF4426"/>
</dbReference>
<dbReference type="KEGG" id="tcd:AAIA72_13485"/>
<sequence>MSAADRFPARRHDSARGRRRVGSRLILAGLLAAFWGLLSAASASAEQLVRYGPYQIHYIAFPSTFLEPDVAKALGIQRSKGIGVINVSVRREGQDGRTEPVPALVQGTATNQVEQQRVLSFQRVDERGASYSIAQFWFSAGEPLRMDLQVWAEPGGQPFPLTFTTSLFPE</sequence>
<name>A0AB39UUZ9_9GAMM</name>
<evidence type="ECO:0000259" key="1">
    <source>
        <dbReference type="Pfam" id="PF14467"/>
    </source>
</evidence>
<accession>A0AB39UUZ9</accession>
<dbReference type="EMBL" id="CP154858">
    <property type="protein sequence ID" value="XDT71805.1"/>
    <property type="molecule type" value="Genomic_DNA"/>
</dbReference>
<gene>
    <name evidence="2" type="ORF">AAIA72_13485</name>
</gene>
<protein>
    <submittedName>
        <fullName evidence="2">DUF4426 domain-containing protein</fullName>
    </submittedName>
</protein>
<organism evidence="2">
    <name type="scientific">Thermohahella caldifontis</name>
    <dbReference type="NCBI Taxonomy" id="3142973"/>
    <lineage>
        <taxon>Bacteria</taxon>
        <taxon>Pseudomonadati</taxon>
        <taxon>Pseudomonadota</taxon>
        <taxon>Gammaproteobacteria</taxon>
        <taxon>Oceanospirillales</taxon>
        <taxon>Hahellaceae</taxon>
        <taxon>Thermohahella</taxon>
    </lineage>
</organism>
<dbReference type="RefSeq" id="WP_369600829.1">
    <property type="nucleotide sequence ID" value="NZ_CP154858.1"/>
</dbReference>
<dbReference type="AlphaFoldDB" id="A0AB39UUZ9"/>
<feature type="domain" description="DUF4426" evidence="1">
    <location>
        <begin position="50"/>
        <end position="170"/>
    </location>
</feature>
<dbReference type="Gene3D" id="2.60.40.3340">
    <property type="entry name" value="Domain of unknown function DUF4426"/>
    <property type="match status" value="1"/>
</dbReference>